<dbReference type="Proteomes" id="UP000194280">
    <property type="component" value="Unassembled WGS sequence"/>
</dbReference>
<dbReference type="AlphaFoldDB" id="A0A1Z5T2X2"/>
<proteinExistence type="predicted"/>
<keyword evidence="1" id="KW-0732">Signal</keyword>
<feature type="chain" id="PRO_5013278252" description="AB hydrolase-1 domain-containing protein" evidence="1">
    <location>
        <begin position="19"/>
        <end position="288"/>
    </location>
</feature>
<dbReference type="STRING" id="1157616.A0A1Z5T2X2"/>
<dbReference type="EMBL" id="MUNK01000141">
    <property type="protein sequence ID" value="OTA30380.1"/>
    <property type="molecule type" value="Genomic_DNA"/>
</dbReference>
<dbReference type="PANTHER" id="PTHR32015:SF1">
    <property type="entry name" value="LIPASE"/>
    <property type="match status" value="1"/>
</dbReference>
<dbReference type="PANTHER" id="PTHR32015">
    <property type="entry name" value="FASTING INDUCED LIPASE"/>
    <property type="match status" value="1"/>
</dbReference>
<dbReference type="GO" id="GO:0016042">
    <property type="term" value="P:lipid catabolic process"/>
    <property type="evidence" value="ECO:0007669"/>
    <property type="project" value="InterPro"/>
</dbReference>
<dbReference type="VEuPathDB" id="FungiDB:BTJ68_09182"/>
<organism evidence="2 3">
    <name type="scientific">Hortaea werneckii EXF-2000</name>
    <dbReference type="NCBI Taxonomy" id="1157616"/>
    <lineage>
        <taxon>Eukaryota</taxon>
        <taxon>Fungi</taxon>
        <taxon>Dikarya</taxon>
        <taxon>Ascomycota</taxon>
        <taxon>Pezizomycotina</taxon>
        <taxon>Dothideomycetes</taxon>
        <taxon>Dothideomycetidae</taxon>
        <taxon>Mycosphaerellales</taxon>
        <taxon>Teratosphaeriaceae</taxon>
        <taxon>Hortaea</taxon>
    </lineage>
</organism>
<dbReference type="GO" id="GO:0016298">
    <property type="term" value="F:lipase activity"/>
    <property type="evidence" value="ECO:0007669"/>
    <property type="project" value="TreeGrafter"/>
</dbReference>
<dbReference type="OrthoDB" id="9974421at2759"/>
<feature type="signal peptide" evidence="1">
    <location>
        <begin position="1"/>
        <end position="18"/>
    </location>
</feature>
<name>A0A1Z5T2X2_HORWE</name>
<dbReference type="InterPro" id="IPR002918">
    <property type="entry name" value="Lipase_EstA/Esterase_EstB"/>
</dbReference>
<evidence type="ECO:0000313" key="2">
    <source>
        <dbReference type="EMBL" id="OTA30380.1"/>
    </source>
</evidence>
<dbReference type="Pfam" id="PF01674">
    <property type="entry name" value="Lipase_2"/>
    <property type="match status" value="1"/>
</dbReference>
<protein>
    <recommendedName>
        <fullName evidence="4">AB hydrolase-1 domain-containing protein</fullName>
    </recommendedName>
</protein>
<evidence type="ECO:0000313" key="3">
    <source>
        <dbReference type="Proteomes" id="UP000194280"/>
    </source>
</evidence>
<sequence>MHASTILGAVLAASAAVASPIVERAAASAFTPHNDFSCTSSKHPNPVVLLHGLGATYYEDINALEAFLKSQQYCTFSITYGEFVEQFPYVGGLEPIAESAKDIGDFVKQVASAYGTEVDLVGHSEGAFQTLYVPKFEDGVKEVVRKVFAIAPPSHGTTFADLYTLSYLGGNLTNNLVQAVLDVGCPACTDLVTNGSAVEALNDGPVAQEGIEYTILASKYDELVTPSETAFVKEQGVRNIYVQDYCPLDFVGHIGEAYDLNVWTLVDNTLSGSTAGPIICAPGPLVGK</sequence>
<evidence type="ECO:0008006" key="4">
    <source>
        <dbReference type="Google" id="ProtNLM"/>
    </source>
</evidence>
<dbReference type="InterPro" id="IPR029058">
    <property type="entry name" value="AB_hydrolase_fold"/>
</dbReference>
<dbReference type="InParanoid" id="A0A1Z5T2X2"/>
<accession>A0A1Z5T2X2</accession>
<dbReference type="Gene3D" id="3.40.50.1820">
    <property type="entry name" value="alpha/beta hydrolase"/>
    <property type="match status" value="1"/>
</dbReference>
<comment type="caution">
    <text evidence="2">The sequence shown here is derived from an EMBL/GenBank/DDBJ whole genome shotgun (WGS) entry which is preliminary data.</text>
</comment>
<reference evidence="2 3" key="1">
    <citation type="submission" date="2017-01" db="EMBL/GenBank/DDBJ databases">
        <title>The recent genome duplication of the halophilic yeast Hortaea werneckii: insights from long-read sequencing.</title>
        <authorList>
            <person name="Sinha S."/>
            <person name="Flibotte S."/>
            <person name="Neira M."/>
            <person name="Lenassi M."/>
            <person name="Gostincar C."/>
            <person name="Stajich J.E."/>
            <person name="Nislow C.E."/>
        </authorList>
    </citation>
    <scope>NUCLEOTIDE SEQUENCE [LARGE SCALE GENOMIC DNA]</scope>
    <source>
        <strain evidence="2 3">EXF-2000</strain>
    </source>
</reference>
<evidence type="ECO:0000256" key="1">
    <source>
        <dbReference type="SAM" id="SignalP"/>
    </source>
</evidence>
<gene>
    <name evidence="2" type="ORF">BTJ68_09182</name>
</gene>
<dbReference type="SUPFAM" id="SSF53474">
    <property type="entry name" value="alpha/beta-Hydrolases"/>
    <property type="match status" value="1"/>
</dbReference>
<keyword evidence="3" id="KW-1185">Reference proteome</keyword>